<organism evidence="3 4">
    <name type="scientific">Veillonella parvula</name>
    <name type="common">Staphylococcus parvulus</name>
    <dbReference type="NCBI Taxonomy" id="29466"/>
    <lineage>
        <taxon>Bacteria</taxon>
        <taxon>Bacillati</taxon>
        <taxon>Bacillota</taxon>
        <taxon>Negativicutes</taxon>
        <taxon>Veillonellales</taxon>
        <taxon>Veillonellaceae</taxon>
        <taxon>Veillonella</taxon>
    </lineage>
</organism>
<accession>A0AB38YLD3</accession>
<dbReference type="SUPFAM" id="SSF52540">
    <property type="entry name" value="P-loop containing nucleoside triphosphate hydrolases"/>
    <property type="match status" value="1"/>
</dbReference>
<sequence length="438" mass="48539">MKESIKINSFELENVKRVKAVSYEPSPNGLTIIGGKNGQGKTSILDAIAWTLGGAKFEPSSAVRDGSYNPPKLEVKLSNGLVVTRSGNSSTLKVVDPEGKKSGQRILDGFIGQLALDLPKFMEMSDKEKANELLKLLGVEDELNKLEGKHQEVYAKRHSIGQIANQKDKYAKELVGYDDVPLEPISASELIQQQQAILLKNAENQKKRNNVSAIQAQMVTVNNLVDEAQKKLEELQAKQAQLAEDYDIATTAAKDLEDESTAELEEQIKNVDAINQKVRANQERARALQEAADYKADYDNLTGELETIREDKNKLLESVQMPLSGLSIQDGVLIYNDRQWDCMSGAEQLKVATAIVRALNPKCGFVLMDKLEQMDVDTMKEFGAWLESEGLQVIATRVTNNQDECSIIIEDGHIKGEEYSNVAAPVNKTKPENEWGDF</sequence>
<dbReference type="PANTHER" id="PTHR32182">
    <property type="entry name" value="DNA REPLICATION AND REPAIR PROTEIN RECF"/>
    <property type="match status" value="1"/>
</dbReference>
<protein>
    <submittedName>
        <fullName evidence="3">AAA family ATPase</fullName>
    </submittedName>
</protein>
<dbReference type="GO" id="GO:0016887">
    <property type="term" value="F:ATP hydrolysis activity"/>
    <property type="evidence" value="ECO:0007669"/>
    <property type="project" value="InterPro"/>
</dbReference>
<dbReference type="GO" id="GO:0006302">
    <property type="term" value="P:double-strand break repair"/>
    <property type="evidence" value="ECO:0007669"/>
    <property type="project" value="InterPro"/>
</dbReference>
<dbReference type="Gene3D" id="3.40.50.300">
    <property type="entry name" value="P-loop containing nucleotide triphosphate hydrolases"/>
    <property type="match status" value="1"/>
</dbReference>
<dbReference type="InterPro" id="IPR027417">
    <property type="entry name" value="P-loop_NTPase"/>
</dbReference>
<proteinExistence type="predicted"/>
<reference evidence="3" key="1">
    <citation type="submission" date="2023-08" db="EMBL/GenBank/DDBJ databases">
        <title>Veillonella_parvula_DSM 2007_complete_genome_hifiasm_Zymo_Research_D6332.</title>
        <authorList>
            <person name="Damerum A."/>
        </authorList>
    </citation>
    <scope>NUCLEOTIDE SEQUENCE</scope>
    <source>
        <strain evidence="3">DSM 2007</strain>
    </source>
</reference>
<evidence type="ECO:0000313" key="3">
    <source>
        <dbReference type="EMBL" id="WMS18859.1"/>
    </source>
</evidence>
<dbReference type="AlphaFoldDB" id="A0AB38YLD3"/>
<evidence type="ECO:0000259" key="2">
    <source>
        <dbReference type="Pfam" id="PF13476"/>
    </source>
</evidence>
<name>A0AB38YLD3_VEIPA</name>
<dbReference type="RefSeq" id="WP_004693081.1">
    <property type="nucleotide sequence ID" value="NZ_CP133463.1"/>
</dbReference>
<dbReference type="EMBL" id="CP133463">
    <property type="protein sequence ID" value="WMS18859.1"/>
    <property type="molecule type" value="Genomic_DNA"/>
</dbReference>
<keyword evidence="1" id="KW-0175">Coiled coil</keyword>
<feature type="coiled-coil region" evidence="1">
    <location>
        <begin position="218"/>
        <end position="318"/>
    </location>
</feature>
<evidence type="ECO:0000256" key="1">
    <source>
        <dbReference type="SAM" id="Coils"/>
    </source>
</evidence>
<dbReference type="PANTHER" id="PTHR32182:SF22">
    <property type="entry name" value="ATP-DEPENDENT ENDONUCLEASE, OLD FAMILY-RELATED"/>
    <property type="match status" value="1"/>
</dbReference>
<dbReference type="InterPro" id="IPR038729">
    <property type="entry name" value="Rad50/SbcC_AAA"/>
</dbReference>
<dbReference type="Proteomes" id="UP001228955">
    <property type="component" value="Chromosome"/>
</dbReference>
<evidence type="ECO:0000313" key="4">
    <source>
        <dbReference type="Proteomes" id="UP001228955"/>
    </source>
</evidence>
<gene>
    <name evidence="3" type="ORF">RDV51_05280</name>
</gene>
<dbReference type="Pfam" id="PF13476">
    <property type="entry name" value="AAA_23"/>
    <property type="match status" value="1"/>
</dbReference>
<feature type="domain" description="Rad50/SbcC-type AAA" evidence="2">
    <location>
        <begin position="11"/>
        <end position="277"/>
    </location>
</feature>
<dbReference type="GO" id="GO:0000731">
    <property type="term" value="P:DNA synthesis involved in DNA repair"/>
    <property type="evidence" value="ECO:0007669"/>
    <property type="project" value="TreeGrafter"/>
</dbReference>